<dbReference type="InterPro" id="IPR001647">
    <property type="entry name" value="HTH_TetR"/>
</dbReference>
<sequence length="226" mass="25328">MAAPGKASRPTDASPPVRRLGRPPQVKARDTRRRILDIARGVYAERGYEAATNKEIADLAFMTTAALYYHFPSKRDLYLAVHEDAREQVYSRFEEVLDPEASFAEQLIGVLMVTHELNEEDPTLAQFLAAARTDMKRRPDLIAALQDRTAYRTQFFDRIIDAGVRSGEVAAEHRELVQVFITAMIAGMTDALSDDQDVHLRAIHAVEAILAGRLVQPPSTRRQRAS</sequence>
<name>A0A6J6GSU9_9ZZZZ</name>
<dbReference type="AlphaFoldDB" id="A0A6J6GSU9"/>
<dbReference type="InterPro" id="IPR036271">
    <property type="entry name" value="Tet_transcr_reg_TetR-rel_C_sf"/>
</dbReference>
<dbReference type="PRINTS" id="PR00455">
    <property type="entry name" value="HTHTETR"/>
</dbReference>
<reference evidence="6" key="1">
    <citation type="submission" date="2020-05" db="EMBL/GenBank/DDBJ databases">
        <authorList>
            <person name="Chiriac C."/>
            <person name="Salcher M."/>
            <person name="Ghai R."/>
            <person name="Kavagutti S V."/>
        </authorList>
    </citation>
    <scope>NUCLEOTIDE SEQUENCE</scope>
</reference>
<gene>
    <name evidence="6" type="ORF">UFOPK1493_04550</name>
</gene>
<evidence type="ECO:0000256" key="4">
    <source>
        <dbReference type="SAM" id="MobiDB-lite"/>
    </source>
</evidence>
<dbReference type="EMBL" id="CAEZSR010000381">
    <property type="protein sequence ID" value="CAB4604347.1"/>
    <property type="molecule type" value="Genomic_DNA"/>
</dbReference>
<dbReference type="Pfam" id="PF00440">
    <property type="entry name" value="TetR_N"/>
    <property type="match status" value="1"/>
</dbReference>
<dbReference type="GO" id="GO:0000976">
    <property type="term" value="F:transcription cis-regulatory region binding"/>
    <property type="evidence" value="ECO:0007669"/>
    <property type="project" value="TreeGrafter"/>
</dbReference>
<feature type="region of interest" description="Disordered" evidence="4">
    <location>
        <begin position="1"/>
        <end position="29"/>
    </location>
</feature>
<keyword evidence="3" id="KW-0804">Transcription</keyword>
<dbReference type="Gene3D" id="1.10.357.10">
    <property type="entry name" value="Tetracycline Repressor, domain 2"/>
    <property type="match status" value="1"/>
</dbReference>
<dbReference type="PANTHER" id="PTHR30055">
    <property type="entry name" value="HTH-TYPE TRANSCRIPTIONAL REGULATOR RUTR"/>
    <property type="match status" value="1"/>
</dbReference>
<protein>
    <submittedName>
        <fullName evidence="6">Unannotated protein</fullName>
    </submittedName>
</protein>
<dbReference type="InterPro" id="IPR050109">
    <property type="entry name" value="HTH-type_TetR-like_transc_reg"/>
</dbReference>
<keyword evidence="1" id="KW-0805">Transcription regulation</keyword>
<accession>A0A6J6GSU9</accession>
<dbReference type="Gene3D" id="1.10.10.60">
    <property type="entry name" value="Homeodomain-like"/>
    <property type="match status" value="1"/>
</dbReference>
<dbReference type="PROSITE" id="PS50977">
    <property type="entry name" value="HTH_TETR_2"/>
    <property type="match status" value="1"/>
</dbReference>
<dbReference type="SUPFAM" id="SSF48498">
    <property type="entry name" value="Tetracyclin repressor-like, C-terminal domain"/>
    <property type="match status" value="1"/>
</dbReference>
<organism evidence="6">
    <name type="scientific">freshwater metagenome</name>
    <dbReference type="NCBI Taxonomy" id="449393"/>
    <lineage>
        <taxon>unclassified sequences</taxon>
        <taxon>metagenomes</taxon>
        <taxon>ecological metagenomes</taxon>
    </lineage>
</organism>
<dbReference type="GO" id="GO:0003700">
    <property type="term" value="F:DNA-binding transcription factor activity"/>
    <property type="evidence" value="ECO:0007669"/>
    <property type="project" value="TreeGrafter"/>
</dbReference>
<evidence type="ECO:0000259" key="5">
    <source>
        <dbReference type="PROSITE" id="PS50977"/>
    </source>
</evidence>
<dbReference type="PANTHER" id="PTHR30055:SF234">
    <property type="entry name" value="HTH-TYPE TRANSCRIPTIONAL REGULATOR BETI"/>
    <property type="match status" value="1"/>
</dbReference>
<feature type="domain" description="HTH tetR-type" evidence="5">
    <location>
        <begin position="29"/>
        <end position="89"/>
    </location>
</feature>
<evidence type="ECO:0000256" key="3">
    <source>
        <dbReference type="ARBA" id="ARBA00023163"/>
    </source>
</evidence>
<evidence type="ECO:0000313" key="6">
    <source>
        <dbReference type="EMBL" id="CAB4604347.1"/>
    </source>
</evidence>
<keyword evidence="2" id="KW-0238">DNA-binding</keyword>
<evidence type="ECO:0000256" key="1">
    <source>
        <dbReference type="ARBA" id="ARBA00023015"/>
    </source>
</evidence>
<proteinExistence type="predicted"/>
<evidence type="ECO:0000256" key="2">
    <source>
        <dbReference type="ARBA" id="ARBA00023125"/>
    </source>
</evidence>
<dbReference type="SUPFAM" id="SSF46689">
    <property type="entry name" value="Homeodomain-like"/>
    <property type="match status" value="1"/>
</dbReference>
<dbReference type="InterPro" id="IPR009057">
    <property type="entry name" value="Homeodomain-like_sf"/>
</dbReference>